<keyword evidence="2" id="KW-0472">Membrane</keyword>
<keyword evidence="2" id="KW-1133">Transmembrane helix</keyword>
<accession>A0AAV5WQY3</accession>
<dbReference type="EMBL" id="BTSY01000006">
    <property type="protein sequence ID" value="GMT33426.1"/>
    <property type="molecule type" value="Genomic_DNA"/>
</dbReference>
<gene>
    <name evidence="4" type="ORF">PFISCL1PPCAC_24723</name>
</gene>
<dbReference type="AlphaFoldDB" id="A0AAV5WQY3"/>
<feature type="coiled-coil region" evidence="1">
    <location>
        <begin position="24"/>
        <end position="83"/>
    </location>
</feature>
<dbReference type="PROSITE" id="PS50144">
    <property type="entry name" value="MATH"/>
    <property type="match status" value="1"/>
</dbReference>
<feature type="non-terminal residue" evidence="4">
    <location>
        <position position="1"/>
    </location>
</feature>
<evidence type="ECO:0000256" key="2">
    <source>
        <dbReference type="SAM" id="Phobius"/>
    </source>
</evidence>
<comment type="caution">
    <text evidence="4">The sequence shown here is derived from an EMBL/GenBank/DDBJ whole genome shotgun (WGS) entry which is preliminary data.</text>
</comment>
<keyword evidence="1" id="KW-0175">Coiled coil</keyword>
<evidence type="ECO:0000313" key="5">
    <source>
        <dbReference type="Proteomes" id="UP001432322"/>
    </source>
</evidence>
<reference evidence="4" key="1">
    <citation type="submission" date="2023-10" db="EMBL/GenBank/DDBJ databases">
        <title>Genome assembly of Pristionchus species.</title>
        <authorList>
            <person name="Yoshida K."/>
            <person name="Sommer R.J."/>
        </authorList>
    </citation>
    <scope>NUCLEOTIDE SEQUENCE</scope>
    <source>
        <strain evidence="4">RS5133</strain>
    </source>
</reference>
<dbReference type="SUPFAM" id="SSF49599">
    <property type="entry name" value="TRAF domain-like"/>
    <property type="match status" value="1"/>
</dbReference>
<dbReference type="InterPro" id="IPR002083">
    <property type="entry name" value="MATH/TRAF_dom"/>
</dbReference>
<proteinExistence type="predicted"/>
<feature type="domain" description="MATH" evidence="3">
    <location>
        <begin position="145"/>
        <end position="271"/>
    </location>
</feature>
<protein>
    <recommendedName>
        <fullName evidence="3">MATH domain-containing protein</fullName>
    </recommendedName>
</protein>
<sequence length="277" mass="32434">ASPCLCNFFKMSSFFGSTVHNCEEDELRRRLRLKDEENARQKEETLSLARTMHLTIGEKNEKIKELEKKLTVNEEEKMKTQRREAESDPEIVFKTFLNIMMLFMAFFIVYLTMSVPNYSPISNNKNLTEGKNASLMSEYLETHPRNTIKATFRHISDLNETFRSSQYVQIENAYWRINIVAEEKDQKKYLNVNLQRDDSIENGSRPTFVVYFKICILPHNPSKPIYCSDWRNVIYYISGQGWGHNLISFYDLLDDSSEFVKDDLANIAVDFVVSPLN</sequence>
<evidence type="ECO:0000256" key="1">
    <source>
        <dbReference type="SAM" id="Coils"/>
    </source>
</evidence>
<evidence type="ECO:0000313" key="4">
    <source>
        <dbReference type="EMBL" id="GMT33426.1"/>
    </source>
</evidence>
<dbReference type="Proteomes" id="UP001432322">
    <property type="component" value="Unassembled WGS sequence"/>
</dbReference>
<evidence type="ECO:0000259" key="3">
    <source>
        <dbReference type="PROSITE" id="PS50144"/>
    </source>
</evidence>
<keyword evidence="5" id="KW-1185">Reference proteome</keyword>
<keyword evidence="2" id="KW-0812">Transmembrane</keyword>
<dbReference type="InterPro" id="IPR008974">
    <property type="entry name" value="TRAF-like"/>
</dbReference>
<feature type="transmembrane region" description="Helical" evidence="2">
    <location>
        <begin position="91"/>
        <end position="113"/>
    </location>
</feature>
<name>A0AAV5WQY3_9BILA</name>
<organism evidence="4 5">
    <name type="scientific">Pristionchus fissidentatus</name>
    <dbReference type="NCBI Taxonomy" id="1538716"/>
    <lineage>
        <taxon>Eukaryota</taxon>
        <taxon>Metazoa</taxon>
        <taxon>Ecdysozoa</taxon>
        <taxon>Nematoda</taxon>
        <taxon>Chromadorea</taxon>
        <taxon>Rhabditida</taxon>
        <taxon>Rhabditina</taxon>
        <taxon>Diplogasteromorpha</taxon>
        <taxon>Diplogasteroidea</taxon>
        <taxon>Neodiplogasteridae</taxon>
        <taxon>Pristionchus</taxon>
    </lineage>
</organism>
<dbReference type="Gene3D" id="2.60.210.10">
    <property type="entry name" value="Apoptosis, Tumor Necrosis Factor Receptor Associated Protein 2, Chain A"/>
    <property type="match status" value="1"/>
</dbReference>